<feature type="transmembrane region" description="Helical" evidence="1">
    <location>
        <begin position="893"/>
        <end position="919"/>
    </location>
</feature>
<dbReference type="PANTHER" id="PTHR32063">
    <property type="match status" value="1"/>
</dbReference>
<feature type="transmembrane region" description="Helical" evidence="1">
    <location>
        <begin position="502"/>
        <end position="529"/>
    </location>
</feature>
<keyword evidence="1" id="KW-1133">Transmembrane helix</keyword>
<dbReference type="PANTHER" id="PTHR32063:SF18">
    <property type="entry name" value="CATION EFFLUX SYSTEM PROTEIN"/>
    <property type="match status" value="1"/>
</dbReference>
<feature type="transmembrane region" description="Helical" evidence="1">
    <location>
        <begin position="842"/>
        <end position="860"/>
    </location>
</feature>
<dbReference type="Gene3D" id="3.30.70.1430">
    <property type="entry name" value="Multidrug efflux transporter AcrB pore domain"/>
    <property type="match status" value="2"/>
</dbReference>
<dbReference type="Pfam" id="PF00873">
    <property type="entry name" value="ACR_tran"/>
    <property type="match status" value="1"/>
</dbReference>
<dbReference type="Gene3D" id="3.30.70.1320">
    <property type="entry name" value="Multidrug efflux transporter AcrB pore domain like"/>
    <property type="match status" value="1"/>
</dbReference>
<sequence>MNLLGLVRPRLISLVVVMLCLLGIASYLTMARQEDPSFPHRAGLITVVYPGATAEAVERLVLEPLSDELSQVEELEYFTATARTGVALISLNLEDAIYDTDSAWDRVRQAMTRAELEFPGGVAQISLDDRMIDIPAVVLAVRGDASLVHLGLEAERLKRAMLDIPGLSRIDLEGKADEQVTIALRDAQMSRLGISPAYLASILAQRNQVIPGGFVVSGDKRMGLLPNSEFVSIDALRGTQIPLPEGGEIPLEAIADIWRGPLEPAQPKAWFDGEQAVIVSLTAVRGQLDAIRFGEQVRERLEQLRPEFAPLHIEEMFFQPDQVKERLDGLEWNLLGSVLIIVLVVFVGMGWRMGILVATMLPMVALISLGIYDLGGGILHQIAVIGMVISLGILIDNAIVMVENVQDRLNRGESRAQAVRHAIAELAGPLGASTATTLAAFTPLLLAKGGTADFTRGIPVMIMLTLTVSYLLAIGVAPLLAGRFLKPTQTRSSRVMENIGNGLARLSTGSPVWMILLGAVMVCLSLALLPQLKLQFFPNADRPLVVVELYMPEGTDQQRTEQVAAELESRIRQRPQVTQVHRFAGSAGPSFYYNLTRAPQAPNRARIVIHTEDLAATNGIIHWVREHVANSMPELDVVASTLGQGPPRAAPVEVRLYHPDDNVRIAAAEQVFALLKGSVGAVDVRHDIDLGVPMLRVDVDDALAARYGLTRADVAQALNTRSLGLTVEQYRQERDPLPLVLRSPEGTRQSLERLMSASVFNDEGESIPLTALARIQPGWQPAGIRQRNGVRVYTVTAGLEDGYSFSQVLDQMYSGLAETPLPAGVRLELGGDSEGSGDANSAIFTTAPVGMLLLLFFLLLQFNSFRRVGIILLTVPLAAVGVFPGLVFSGSPFGFQSVLGIIALVGIVVNNAIVLIDVVDQRLAEGMDIKEAVYEAIVRRTRPILLTTATTIAGLLPLAFSSSTLWPPMAWAIISGLLASTVLTLLVIPAVCRLVLKAPASSSLAIESHAQTSNE</sequence>
<feature type="transmembrane region" description="Helical" evidence="1">
    <location>
        <begin position="944"/>
        <end position="963"/>
    </location>
</feature>
<dbReference type="AlphaFoldDB" id="A0A7V7GS01"/>
<dbReference type="OrthoDB" id="9757940at2"/>
<name>A0A7V7GS01_9GAMM</name>
<keyword evidence="1" id="KW-0812">Transmembrane</keyword>
<dbReference type="EMBL" id="QOVF01000004">
    <property type="protein sequence ID" value="KAA0693459.1"/>
    <property type="molecule type" value="Genomic_DNA"/>
</dbReference>
<feature type="transmembrane region" description="Helical" evidence="1">
    <location>
        <begin position="969"/>
        <end position="996"/>
    </location>
</feature>
<feature type="transmembrane region" description="Helical" evidence="1">
    <location>
        <begin position="330"/>
        <end position="348"/>
    </location>
</feature>
<dbReference type="SUPFAM" id="SSF82714">
    <property type="entry name" value="Multidrug efflux transporter AcrB TolC docking domain, DN and DC subdomains"/>
    <property type="match status" value="2"/>
</dbReference>
<feature type="transmembrane region" description="Helical" evidence="1">
    <location>
        <begin position="867"/>
        <end position="887"/>
    </location>
</feature>
<feature type="transmembrane region" description="Helical" evidence="1">
    <location>
        <begin position="378"/>
        <end position="402"/>
    </location>
</feature>
<dbReference type="InterPro" id="IPR001036">
    <property type="entry name" value="Acrflvin-R"/>
</dbReference>
<dbReference type="InterPro" id="IPR027463">
    <property type="entry name" value="AcrB_DN_DC_subdom"/>
</dbReference>
<dbReference type="GO" id="GO:0005886">
    <property type="term" value="C:plasma membrane"/>
    <property type="evidence" value="ECO:0007669"/>
    <property type="project" value="TreeGrafter"/>
</dbReference>
<evidence type="ECO:0000313" key="2">
    <source>
        <dbReference type="EMBL" id="KAA0693459.1"/>
    </source>
</evidence>
<dbReference type="SUPFAM" id="SSF82866">
    <property type="entry name" value="Multidrug efflux transporter AcrB transmembrane domain"/>
    <property type="match status" value="2"/>
</dbReference>
<dbReference type="RefSeq" id="WP_149333214.1">
    <property type="nucleotide sequence ID" value="NZ_QOVF01000004.1"/>
</dbReference>
<evidence type="ECO:0000313" key="3">
    <source>
        <dbReference type="Proteomes" id="UP000463138"/>
    </source>
</evidence>
<dbReference type="SUPFAM" id="SSF82693">
    <property type="entry name" value="Multidrug efflux transporter AcrB pore domain, PN1, PN2, PC1 and PC2 subdomains"/>
    <property type="match status" value="2"/>
</dbReference>
<dbReference type="GO" id="GO:0042910">
    <property type="term" value="F:xenobiotic transmembrane transporter activity"/>
    <property type="evidence" value="ECO:0007669"/>
    <property type="project" value="TreeGrafter"/>
</dbReference>
<proteinExistence type="predicted"/>
<reference evidence="2 3" key="1">
    <citation type="submission" date="2018-07" db="EMBL/GenBank/DDBJ databases">
        <title>Pseudomonas laoshanensis sp. nov., isolated from soil.</title>
        <authorList>
            <person name="Sun J."/>
            <person name="Yu L."/>
            <person name="Wang M."/>
            <person name="Zhang C."/>
        </authorList>
    </citation>
    <scope>NUCLEOTIDE SEQUENCE [LARGE SCALE GENOMIC DNA]</scope>
    <source>
        <strain evidence="2 3">Y22</strain>
    </source>
</reference>
<dbReference type="Gene3D" id="1.20.1640.10">
    <property type="entry name" value="Multidrug efflux transporter AcrB transmembrane domain"/>
    <property type="match status" value="2"/>
</dbReference>
<evidence type="ECO:0000256" key="1">
    <source>
        <dbReference type="SAM" id="Phobius"/>
    </source>
</evidence>
<dbReference type="Gene3D" id="3.30.2090.10">
    <property type="entry name" value="Multidrug efflux transporter AcrB TolC docking domain, DN and DC subdomains"/>
    <property type="match status" value="2"/>
</dbReference>
<feature type="transmembrane region" description="Helical" evidence="1">
    <location>
        <begin position="423"/>
        <end position="446"/>
    </location>
</feature>
<keyword evidence="1" id="KW-0472">Membrane</keyword>
<dbReference type="Gene3D" id="3.30.70.1440">
    <property type="entry name" value="Multidrug efflux transporter AcrB pore domain"/>
    <property type="match status" value="1"/>
</dbReference>
<gene>
    <name evidence="2" type="ORF">DT594_13775</name>
</gene>
<comment type="caution">
    <text evidence="2">The sequence shown here is derived from an EMBL/GenBank/DDBJ whole genome shotgun (WGS) entry which is preliminary data.</text>
</comment>
<organism evidence="2 3">
    <name type="scientific">Halopseudomonas laoshanensis</name>
    <dbReference type="NCBI Taxonomy" id="2268758"/>
    <lineage>
        <taxon>Bacteria</taxon>
        <taxon>Pseudomonadati</taxon>
        <taxon>Pseudomonadota</taxon>
        <taxon>Gammaproteobacteria</taxon>
        <taxon>Pseudomonadales</taxon>
        <taxon>Pseudomonadaceae</taxon>
        <taxon>Halopseudomonas</taxon>
    </lineage>
</organism>
<protein>
    <submittedName>
        <fullName evidence="2">AcrB/AcrD/AcrF family protein</fullName>
    </submittedName>
</protein>
<keyword evidence="3" id="KW-1185">Reference proteome</keyword>
<dbReference type="PRINTS" id="PR00702">
    <property type="entry name" value="ACRIFLAVINRP"/>
</dbReference>
<feature type="transmembrane region" description="Helical" evidence="1">
    <location>
        <begin position="458"/>
        <end position="481"/>
    </location>
</feature>
<accession>A0A7V7GS01</accession>
<dbReference type="Proteomes" id="UP000463138">
    <property type="component" value="Unassembled WGS sequence"/>
</dbReference>
<feature type="transmembrane region" description="Helical" evidence="1">
    <location>
        <begin position="355"/>
        <end position="372"/>
    </location>
</feature>